<dbReference type="Gene3D" id="2.40.128.200">
    <property type="match status" value="1"/>
</dbReference>
<dbReference type="Proteomes" id="UP001521181">
    <property type="component" value="Unassembled WGS sequence"/>
</dbReference>
<evidence type="ECO:0000256" key="3">
    <source>
        <dbReference type="ARBA" id="ARBA00023139"/>
    </source>
</evidence>
<keyword evidence="8" id="KW-1185">Reference proteome</keyword>
<comment type="caution">
    <text evidence="7">The sequence shown here is derived from an EMBL/GenBank/DDBJ whole genome shotgun (WGS) entry which is preliminary data.</text>
</comment>
<keyword evidence="4" id="KW-0449">Lipoprotein</keyword>
<dbReference type="InterPro" id="IPR018660">
    <property type="entry name" value="MliC"/>
</dbReference>
<dbReference type="SUPFAM" id="SSF141488">
    <property type="entry name" value="YdhA-like"/>
    <property type="match status" value="1"/>
</dbReference>
<dbReference type="InterPro" id="IPR036328">
    <property type="entry name" value="MliC_sf"/>
</dbReference>
<gene>
    <name evidence="7" type="ORF">LZA78_05315</name>
</gene>
<accession>A0ABS8YVY3</accession>
<evidence type="ECO:0000313" key="8">
    <source>
        <dbReference type="Proteomes" id="UP001521181"/>
    </source>
</evidence>
<organism evidence="7 8">
    <name type="scientific">Rhodobacter flavimaris</name>
    <dbReference type="NCBI Taxonomy" id="2907145"/>
    <lineage>
        <taxon>Bacteria</taxon>
        <taxon>Pseudomonadati</taxon>
        <taxon>Pseudomonadota</taxon>
        <taxon>Alphaproteobacteria</taxon>
        <taxon>Rhodobacterales</taxon>
        <taxon>Rhodobacter group</taxon>
        <taxon>Rhodobacter</taxon>
    </lineage>
</organism>
<keyword evidence="3" id="KW-0564">Palmitate</keyword>
<proteinExistence type="predicted"/>
<keyword evidence="2" id="KW-0472">Membrane</keyword>
<feature type="signal peptide" evidence="5">
    <location>
        <begin position="1"/>
        <end position="19"/>
    </location>
</feature>
<feature type="chain" id="PRO_5047370637" evidence="5">
    <location>
        <begin position="20"/>
        <end position="112"/>
    </location>
</feature>
<evidence type="ECO:0000256" key="1">
    <source>
        <dbReference type="ARBA" id="ARBA00022729"/>
    </source>
</evidence>
<protein>
    <submittedName>
        <fullName evidence="7">MliC family protein</fullName>
    </submittedName>
</protein>
<sequence length="112" mass="12189">MKPFAALMVSGALASAAWAQEPATIPLDYQCENGARFALALDRKSDLIYGAILGRPVLLEHVISGSRARYAERDAADRGGRYELWMKGDEAMLNWATGDDSLTLLSGCRIVE</sequence>
<dbReference type="EMBL" id="JAJUOS010000003">
    <property type="protein sequence ID" value="MCE5972891.1"/>
    <property type="molecule type" value="Genomic_DNA"/>
</dbReference>
<evidence type="ECO:0000259" key="6">
    <source>
        <dbReference type="Pfam" id="PF09864"/>
    </source>
</evidence>
<evidence type="ECO:0000256" key="4">
    <source>
        <dbReference type="ARBA" id="ARBA00023288"/>
    </source>
</evidence>
<dbReference type="Pfam" id="PF09864">
    <property type="entry name" value="MliC"/>
    <property type="match status" value="1"/>
</dbReference>
<name>A0ABS8YVY3_9RHOB</name>
<reference evidence="7 8" key="1">
    <citation type="submission" date="2021-12" db="EMBL/GenBank/DDBJ databases">
        <title>Sinirhodobacter sp. WL0062 is a bacterium isolated from seawater.</title>
        <authorList>
            <person name="Wang L."/>
            <person name="He W."/>
            <person name="Zhang D.-F."/>
        </authorList>
    </citation>
    <scope>NUCLEOTIDE SEQUENCE [LARGE SCALE GENOMIC DNA]</scope>
    <source>
        <strain evidence="7 8">WL0062</strain>
    </source>
</reference>
<evidence type="ECO:0000256" key="2">
    <source>
        <dbReference type="ARBA" id="ARBA00023136"/>
    </source>
</evidence>
<feature type="domain" description="C-type lysozyme inhibitor" evidence="6">
    <location>
        <begin position="29"/>
        <end position="100"/>
    </location>
</feature>
<evidence type="ECO:0000256" key="5">
    <source>
        <dbReference type="SAM" id="SignalP"/>
    </source>
</evidence>
<evidence type="ECO:0000313" key="7">
    <source>
        <dbReference type="EMBL" id="MCE5972891.1"/>
    </source>
</evidence>
<keyword evidence="1 5" id="KW-0732">Signal</keyword>
<dbReference type="RefSeq" id="WP_233675897.1">
    <property type="nucleotide sequence ID" value="NZ_JAJUOS010000003.1"/>
</dbReference>